<sequence>MQCELTDAASLEAEIELPSSLIVTNLPMELFSSDQQKAEFEQIFKNMDETASFHYLSTFRRCRVQFRGADRATAARIHLDFTRFHGKVLRCFFSQVFTPQTDDEEHFLKLPQLEKQFLISPPASPPVGWEQSREAQPGFNFELLSRLAALAREESTVEVVPASENCPSIKIYPCPDDDDVPPAKAKIVHTARPPT</sequence>
<dbReference type="GO" id="GO:0005737">
    <property type="term" value="C:cytoplasm"/>
    <property type="evidence" value="ECO:0007669"/>
    <property type="project" value="TreeGrafter"/>
</dbReference>
<name>A0A085LX48_9BILA</name>
<dbReference type="Gene3D" id="3.30.70.330">
    <property type="match status" value="1"/>
</dbReference>
<dbReference type="AlphaFoldDB" id="A0A085LX48"/>
<evidence type="ECO:0008006" key="5">
    <source>
        <dbReference type="Google" id="ProtNLM"/>
    </source>
</evidence>
<organism evidence="2 4">
    <name type="scientific">Trichuris suis</name>
    <name type="common">pig whipworm</name>
    <dbReference type="NCBI Taxonomy" id="68888"/>
    <lineage>
        <taxon>Eukaryota</taxon>
        <taxon>Metazoa</taxon>
        <taxon>Ecdysozoa</taxon>
        <taxon>Nematoda</taxon>
        <taxon>Enoplea</taxon>
        <taxon>Dorylaimia</taxon>
        <taxon>Trichinellida</taxon>
        <taxon>Trichuridae</taxon>
        <taxon>Trichuris</taxon>
    </lineage>
</organism>
<accession>A0A085LX48</accession>
<reference evidence="2 4" key="1">
    <citation type="journal article" date="2014" name="Nat. Genet.">
        <title>Genome and transcriptome of the porcine whipworm Trichuris suis.</title>
        <authorList>
            <person name="Jex A.R."/>
            <person name="Nejsum P."/>
            <person name="Schwarz E.M."/>
            <person name="Hu L."/>
            <person name="Young N.D."/>
            <person name="Hall R.S."/>
            <person name="Korhonen P.K."/>
            <person name="Liao S."/>
            <person name="Thamsborg S."/>
            <person name="Xia J."/>
            <person name="Xu P."/>
            <person name="Wang S."/>
            <person name="Scheerlinck J.P."/>
            <person name="Hofmann A."/>
            <person name="Sternberg P.W."/>
            <person name="Wang J."/>
            <person name="Gasser R.B."/>
        </authorList>
    </citation>
    <scope>NUCLEOTIDE SEQUENCE [LARGE SCALE GENOMIC DNA]</scope>
    <source>
        <strain evidence="3">DCEP-RM93F</strain>
        <strain evidence="2">DCEP-RM93M</strain>
    </source>
</reference>
<dbReference type="InterPro" id="IPR006931">
    <property type="entry name" value="Calcipressin"/>
</dbReference>
<dbReference type="Pfam" id="PF04847">
    <property type="entry name" value="Calcipressin"/>
    <property type="match status" value="1"/>
</dbReference>
<dbReference type="Proteomes" id="UP000030764">
    <property type="component" value="Unassembled WGS sequence"/>
</dbReference>
<evidence type="ECO:0000313" key="3">
    <source>
        <dbReference type="EMBL" id="KFD70298.1"/>
    </source>
</evidence>
<dbReference type="FunFam" id="3.30.70.330:FF:000092">
    <property type="entry name" value="Calcipressin-2 isoform 2"/>
    <property type="match status" value="1"/>
</dbReference>
<gene>
    <name evidence="2" type="ORF">M513_09569</name>
    <name evidence="3" type="ORF">M514_09569</name>
</gene>
<dbReference type="PANTHER" id="PTHR10300:SF14">
    <property type="entry name" value="PROTEIN SARAH"/>
    <property type="match status" value="1"/>
</dbReference>
<dbReference type="GO" id="GO:0007617">
    <property type="term" value="P:mating behavior"/>
    <property type="evidence" value="ECO:0007669"/>
    <property type="project" value="UniProtKB-ARBA"/>
</dbReference>
<protein>
    <recommendedName>
        <fullName evidence="5">Calcipressin</fullName>
    </recommendedName>
</protein>
<dbReference type="SUPFAM" id="SSF54928">
    <property type="entry name" value="RNA-binding domain, RBD"/>
    <property type="match status" value="1"/>
</dbReference>
<dbReference type="GO" id="GO:0008597">
    <property type="term" value="F:calcium-dependent protein serine/threonine phosphatase regulator activity"/>
    <property type="evidence" value="ECO:0007669"/>
    <property type="project" value="TreeGrafter"/>
</dbReference>
<evidence type="ECO:0000256" key="1">
    <source>
        <dbReference type="ARBA" id="ARBA00008209"/>
    </source>
</evidence>
<dbReference type="InterPro" id="IPR035979">
    <property type="entry name" value="RBD_domain_sf"/>
</dbReference>
<dbReference type="EMBL" id="KL367488">
    <property type="protein sequence ID" value="KFD70298.1"/>
    <property type="molecule type" value="Genomic_DNA"/>
</dbReference>
<dbReference type="GO" id="GO:0005634">
    <property type="term" value="C:nucleus"/>
    <property type="evidence" value="ECO:0007669"/>
    <property type="project" value="TreeGrafter"/>
</dbReference>
<dbReference type="PANTHER" id="PTHR10300">
    <property type="entry name" value="CALCIPRESSIN"/>
    <property type="match status" value="1"/>
</dbReference>
<dbReference type="EMBL" id="KL363268">
    <property type="protein sequence ID" value="KFD49544.1"/>
    <property type="molecule type" value="Genomic_DNA"/>
</dbReference>
<keyword evidence="4" id="KW-1185">Reference proteome</keyword>
<dbReference type="InterPro" id="IPR012677">
    <property type="entry name" value="Nucleotide-bd_a/b_plait_sf"/>
</dbReference>
<evidence type="ECO:0000313" key="2">
    <source>
        <dbReference type="EMBL" id="KFD49544.1"/>
    </source>
</evidence>
<dbReference type="GO" id="GO:0003676">
    <property type="term" value="F:nucleic acid binding"/>
    <property type="evidence" value="ECO:0007669"/>
    <property type="project" value="InterPro"/>
</dbReference>
<dbReference type="GO" id="GO:0019722">
    <property type="term" value="P:calcium-mediated signaling"/>
    <property type="evidence" value="ECO:0007669"/>
    <property type="project" value="InterPro"/>
</dbReference>
<evidence type="ECO:0000313" key="4">
    <source>
        <dbReference type="Proteomes" id="UP000030764"/>
    </source>
</evidence>
<comment type="similarity">
    <text evidence="1">Belongs to the RCAN family.</text>
</comment>
<dbReference type="Proteomes" id="UP000030758">
    <property type="component" value="Unassembled WGS sequence"/>
</dbReference>
<proteinExistence type="inferred from homology"/>
<dbReference type="OrthoDB" id="17212at2759"/>
<dbReference type="CDD" id="cd12434">
    <property type="entry name" value="RRM_RCAN_like"/>
    <property type="match status" value="1"/>
</dbReference>